<name>A0A430J7D8_9BACL</name>
<keyword evidence="3 6" id="KW-0812">Transmembrane</keyword>
<feature type="transmembrane region" description="Helical" evidence="6">
    <location>
        <begin position="173"/>
        <end position="190"/>
    </location>
</feature>
<evidence type="ECO:0000256" key="4">
    <source>
        <dbReference type="ARBA" id="ARBA00022989"/>
    </source>
</evidence>
<proteinExistence type="predicted"/>
<evidence type="ECO:0000256" key="1">
    <source>
        <dbReference type="ARBA" id="ARBA00004651"/>
    </source>
</evidence>
<keyword evidence="4 6" id="KW-1133">Transmembrane helix</keyword>
<evidence type="ECO:0000256" key="6">
    <source>
        <dbReference type="SAM" id="Phobius"/>
    </source>
</evidence>
<evidence type="ECO:0000256" key="5">
    <source>
        <dbReference type="ARBA" id="ARBA00023136"/>
    </source>
</evidence>
<dbReference type="Proteomes" id="UP000276128">
    <property type="component" value="Unassembled WGS sequence"/>
</dbReference>
<dbReference type="OrthoDB" id="9796142at2"/>
<feature type="transmembrane region" description="Helical" evidence="6">
    <location>
        <begin position="196"/>
        <end position="218"/>
    </location>
</feature>
<dbReference type="PANTHER" id="PTHR35007">
    <property type="entry name" value="INTEGRAL MEMBRANE PROTEIN-RELATED"/>
    <property type="match status" value="1"/>
</dbReference>
<dbReference type="EMBL" id="RXHU01000083">
    <property type="protein sequence ID" value="RTE05411.1"/>
    <property type="molecule type" value="Genomic_DNA"/>
</dbReference>
<dbReference type="PANTHER" id="PTHR35007:SF1">
    <property type="entry name" value="PILUS ASSEMBLY PROTEIN"/>
    <property type="match status" value="1"/>
</dbReference>
<dbReference type="GO" id="GO:0005886">
    <property type="term" value="C:plasma membrane"/>
    <property type="evidence" value="ECO:0007669"/>
    <property type="project" value="UniProtKB-SubCell"/>
</dbReference>
<dbReference type="Pfam" id="PF00482">
    <property type="entry name" value="T2SSF"/>
    <property type="match status" value="1"/>
</dbReference>
<evidence type="ECO:0000256" key="3">
    <source>
        <dbReference type="ARBA" id="ARBA00022692"/>
    </source>
</evidence>
<sequence length="227" mass="25454">MLAVPAFAVGYVFYKSVLLAAMLSLSGLLFPRYRRKQLITRQQQKLYIQFKQALSCLSSSLTVGKSVESAFRDAWEDLKLLYPDHGCFIVQEFGLICRKVETGEPIEQALLHFAQRSYVDDIRNFTDVFLTCKRTGGNLIEVMKRTATIIGEKLEIQQEIAVMVAQKKFEARVLLFAPIVIVAVLAFSSPDYMVPLYRGGGLLIMTGALVILGLCYAATQKIMNIQV</sequence>
<dbReference type="InterPro" id="IPR018076">
    <property type="entry name" value="T2SS_GspF_dom"/>
</dbReference>
<gene>
    <name evidence="8" type="ORF">EJQ19_25395</name>
</gene>
<organism evidence="8 9">
    <name type="scientific">Paenibacillus whitsoniae</name>
    <dbReference type="NCBI Taxonomy" id="2496558"/>
    <lineage>
        <taxon>Bacteria</taxon>
        <taxon>Bacillati</taxon>
        <taxon>Bacillota</taxon>
        <taxon>Bacilli</taxon>
        <taxon>Bacillales</taxon>
        <taxon>Paenibacillaceae</taxon>
        <taxon>Paenibacillus</taxon>
    </lineage>
</organism>
<accession>A0A430J7D8</accession>
<comment type="subcellular location">
    <subcellularLocation>
        <location evidence="1">Cell membrane</location>
        <topology evidence="1">Multi-pass membrane protein</topology>
    </subcellularLocation>
</comment>
<evidence type="ECO:0000259" key="7">
    <source>
        <dbReference type="Pfam" id="PF00482"/>
    </source>
</evidence>
<comment type="caution">
    <text evidence="8">The sequence shown here is derived from an EMBL/GenBank/DDBJ whole genome shotgun (WGS) entry which is preliminary data.</text>
</comment>
<keyword evidence="9" id="KW-1185">Reference proteome</keyword>
<evidence type="ECO:0000313" key="8">
    <source>
        <dbReference type="EMBL" id="RTE05411.1"/>
    </source>
</evidence>
<feature type="transmembrane region" description="Helical" evidence="6">
    <location>
        <begin position="12"/>
        <end position="31"/>
    </location>
</feature>
<reference evidence="8 9" key="1">
    <citation type="submission" date="2018-12" db="EMBL/GenBank/DDBJ databases">
        <title>Bacillus ochoae sp. nov., Paenibacillus whitsoniae sp. nov., Paenibacillus spiritus sp. nov. Isolated from the Mars Exploration Rover during spacecraft assembly.</title>
        <authorList>
            <person name="Seuylemezian A."/>
            <person name="Vaishampayan P."/>
        </authorList>
    </citation>
    <scope>NUCLEOTIDE SEQUENCE [LARGE SCALE GENOMIC DNA]</scope>
    <source>
        <strain evidence="8 9">MER 54</strain>
    </source>
</reference>
<protein>
    <submittedName>
        <fullName evidence="8">Pilus assembly protein TadB</fullName>
    </submittedName>
</protein>
<evidence type="ECO:0000256" key="2">
    <source>
        <dbReference type="ARBA" id="ARBA00022475"/>
    </source>
</evidence>
<feature type="domain" description="Type II secretion system protein GspF" evidence="7">
    <location>
        <begin position="89"/>
        <end position="185"/>
    </location>
</feature>
<evidence type="ECO:0000313" key="9">
    <source>
        <dbReference type="Proteomes" id="UP000276128"/>
    </source>
</evidence>
<keyword evidence="2" id="KW-1003">Cell membrane</keyword>
<keyword evidence="5 6" id="KW-0472">Membrane</keyword>
<dbReference type="AlphaFoldDB" id="A0A430J7D8"/>